<evidence type="ECO:0000313" key="5">
    <source>
        <dbReference type="EMBL" id="CAI3992972.1"/>
    </source>
</evidence>
<feature type="compositionally biased region" description="Polar residues" evidence="3">
    <location>
        <begin position="950"/>
        <end position="968"/>
    </location>
</feature>
<dbReference type="Gene3D" id="1.10.238.10">
    <property type="entry name" value="EF-hand"/>
    <property type="match status" value="2"/>
</dbReference>
<dbReference type="EMBL" id="CAMXCT010001779">
    <property type="protein sequence ID" value="CAI3992972.1"/>
    <property type="molecule type" value="Genomic_DNA"/>
</dbReference>
<protein>
    <recommendedName>
        <fullName evidence="4">EF-hand domain-containing protein</fullName>
    </recommendedName>
</protein>
<keyword evidence="7" id="KW-1185">Reference proteome</keyword>
<dbReference type="Pfam" id="PF13499">
    <property type="entry name" value="EF-hand_7"/>
    <property type="match status" value="1"/>
</dbReference>
<evidence type="ECO:0000313" key="7">
    <source>
        <dbReference type="Proteomes" id="UP001152797"/>
    </source>
</evidence>
<dbReference type="CDD" id="cd00051">
    <property type="entry name" value="EFh"/>
    <property type="match status" value="1"/>
</dbReference>
<organism evidence="5">
    <name type="scientific">Cladocopium goreaui</name>
    <dbReference type="NCBI Taxonomy" id="2562237"/>
    <lineage>
        <taxon>Eukaryota</taxon>
        <taxon>Sar</taxon>
        <taxon>Alveolata</taxon>
        <taxon>Dinophyceae</taxon>
        <taxon>Suessiales</taxon>
        <taxon>Symbiodiniaceae</taxon>
        <taxon>Cladocopium</taxon>
    </lineage>
</organism>
<dbReference type="EMBL" id="CAMXCT020001779">
    <property type="protein sequence ID" value="CAL1146347.1"/>
    <property type="molecule type" value="Genomic_DNA"/>
</dbReference>
<evidence type="ECO:0000259" key="4">
    <source>
        <dbReference type="PROSITE" id="PS50222"/>
    </source>
</evidence>
<accession>A0A9P1CIM2</accession>
<dbReference type="PROSITE" id="PS50222">
    <property type="entry name" value="EF_HAND_2"/>
    <property type="match status" value="3"/>
</dbReference>
<dbReference type="Proteomes" id="UP001152797">
    <property type="component" value="Unassembled WGS sequence"/>
</dbReference>
<dbReference type="InterPro" id="IPR011992">
    <property type="entry name" value="EF-hand-dom_pair"/>
</dbReference>
<feature type="compositionally biased region" description="Basic and acidic residues" evidence="3">
    <location>
        <begin position="1017"/>
        <end position="1035"/>
    </location>
</feature>
<proteinExistence type="predicted"/>
<dbReference type="AlphaFoldDB" id="A0A9P1CIM2"/>
<keyword evidence="1" id="KW-0677">Repeat</keyword>
<reference evidence="5" key="1">
    <citation type="submission" date="2022-10" db="EMBL/GenBank/DDBJ databases">
        <authorList>
            <person name="Chen Y."/>
            <person name="Dougan E. K."/>
            <person name="Chan C."/>
            <person name="Rhodes N."/>
            <person name="Thang M."/>
        </authorList>
    </citation>
    <scope>NUCLEOTIDE SEQUENCE</scope>
</reference>
<name>A0A9P1CIM2_9DINO</name>
<evidence type="ECO:0000256" key="3">
    <source>
        <dbReference type="SAM" id="MobiDB-lite"/>
    </source>
</evidence>
<reference evidence="6 7" key="2">
    <citation type="submission" date="2024-05" db="EMBL/GenBank/DDBJ databases">
        <authorList>
            <person name="Chen Y."/>
            <person name="Shah S."/>
            <person name="Dougan E. K."/>
            <person name="Thang M."/>
            <person name="Chan C."/>
        </authorList>
    </citation>
    <scope>NUCLEOTIDE SEQUENCE [LARGE SCALE GENOMIC DNA]</scope>
</reference>
<dbReference type="FunFam" id="1.10.238.10:FF:000003">
    <property type="entry name" value="Calmodulin A"/>
    <property type="match status" value="1"/>
</dbReference>
<keyword evidence="2" id="KW-0106">Calcium</keyword>
<dbReference type="EMBL" id="CAMXCT030001779">
    <property type="protein sequence ID" value="CAL4780284.1"/>
    <property type="molecule type" value="Genomic_DNA"/>
</dbReference>
<evidence type="ECO:0000313" key="6">
    <source>
        <dbReference type="EMBL" id="CAL4780284.1"/>
    </source>
</evidence>
<comment type="caution">
    <text evidence="5">The sequence shown here is derived from an EMBL/GenBank/DDBJ whole genome shotgun (WGS) entry which is preliminary data.</text>
</comment>
<feature type="domain" description="EF-hand" evidence="4">
    <location>
        <begin position="223"/>
        <end position="258"/>
    </location>
</feature>
<sequence length="1157" mass="129779">MDVDGCYTKIYSRNVDVAPEVWSIKNVVCGIVCLLALAWTAPKFGPEDSNALQEQLDQIHENLGRHDVSHSLESIQAWMAPSFEALPKYSASSGIGSSAKPRLQTLAAKHLLHSYFNLHHGLNIEGLQSYNSQREPNRQALADSALVKRSNKLRAALQERGLKGHFESPQGYSLSELASIALLLQRLVMKEIRITFKTTAGNGRRWLGYKSGTRGTRSAQRIMPSEDVIKAFKKFDKDGNGVISRSELSMVLKNLSDTWDDDSVERLMNKADKNGDGVLQIEEFVNWLFAALEVDPTLKDAANLVASCPEEQGRMIGELFAFFDIDSDRYWNFKEADYCVVATEGKHLDEFSWKQMLHVAPPEFVDKGKQALSLEGMVWYYLNPEFEFNIEKDYLSVFTKVKMVQELFDFFDLDKDGYWNFTESWECSFATDESAGQNHTEEMFAWLVNELMPADEKSKGLSRKCVVDVYCQPMHSRFEMNIAKDHEALQVYKKKLATEIFENYDADKDGYWNFQEAQSCNKETGETTFNEEEYMTMVEFMQPGNEDKSKGLSKETVVNSYLDPKHQQNALKDHKRELHEVFCAALAVAHDWDQVIINLESLKRGAPAVFHERFRIGQEFATGHVKSWRNIRKFVTKLSRKSLRPAPFYSFKTALPTYLALYMGYGNYQNFDCRDMKTQLSRLDSTGSGRLPLKAYSKEHSWFREYPSLVGYLHKLETLASFYPKSPSVVVTNFVDGSHNCVSAHSQFAFCCISECTSILRTYEAEVQAPEASPEELLRITAMSMPFVNLTDALVVRLHNISSITGGKVHLHGRLFAEWLHVLVPYKCPWPSPRWREDDRAHLSNAPVDGREVPLESWYSESMRDLQRLLDDGIWTPDVHWSDDELLPLFEEPPELLKTKCEVSVIHLLVQIVVIAAGLNDLIWLCHWWHLPSQGSPGAVEDTKKELMDSETSPTKNTTSGKSLQLKGSATKKDQPKAQKKAKASSKGIAKEKTQRNAEHPQVPSQRGGEPDTLTKIARDDKDDGGSGKLKVREDQAEDSSAVASRSTDSEEEVAITSSGAFDPGEFGSAMSKAAARVATSRAAAAAAVAAVRELSFAAGGAAAPGTSPAHPSANAAVKRGLGVLYRAGRLLTRRRQAESHPSWRCSTTVIPSAVNL</sequence>
<dbReference type="SUPFAM" id="SSF47473">
    <property type="entry name" value="EF-hand"/>
    <property type="match status" value="2"/>
</dbReference>
<dbReference type="GO" id="GO:0005509">
    <property type="term" value="F:calcium ion binding"/>
    <property type="evidence" value="ECO:0007669"/>
    <property type="project" value="InterPro"/>
</dbReference>
<dbReference type="PROSITE" id="PS00018">
    <property type="entry name" value="EF_HAND_1"/>
    <property type="match status" value="2"/>
</dbReference>
<dbReference type="SMART" id="SM00054">
    <property type="entry name" value="EFh"/>
    <property type="match status" value="5"/>
</dbReference>
<dbReference type="InterPro" id="IPR050145">
    <property type="entry name" value="Centrin_CML-like"/>
</dbReference>
<feature type="compositionally biased region" description="Basic and acidic residues" evidence="3">
    <location>
        <begin position="989"/>
        <end position="999"/>
    </location>
</feature>
<feature type="domain" description="EF-hand" evidence="4">
    <location>
        <begin position="492"/>
        <end position="527"/>
    </location>
</feature>
<feature type="region of interest" description="Disordered" evidence="3">
    <location>
        <begin position="937"/>
        <end position="1066"/>
    </location>
</feature>
<dbReference type="PANTHER" id="PTHR23050">
    <property type="entry name" value="CALCIUM BINDING PROTEIN"/>
    <property type="match status" value="1"/>
</dbReference>
<dbReference type="InterPro" id="IPR018247">
    <property type="entry name" value="EF_Hand_1_Ca_BS"/>
</dbReference>
<dbReference type="OrthoDB" id="420968at2759"/>
<evidence type="ECO:0000256" key="1">
    <source>
        <dbReference type="ARBA" id="ARBA00022737"/>
    </source>
</evidence>
<dbReference type="InterPro" id="IPR002048">
    <property type="entry name" value="EF_hand_dom"/>
</dbReference>
<feature type="domain" description="EF-hand" evidence="4">
    <location>
        <begin position="259"/>
        <end position="294"/>
    </location>
</feature>
<gene>
    <name evidence="5" type="ORF">C1SCF055_LOCUS19762</name>
</gene>
<evidence type="ECO:0000256" key="2">
    <source>
        <dbReference type="ARBA" id="ARBA00022837"/>
    </source>
</evidence>